<dbReference type="InterPro" id="IPR020084">
    <property type="entry name" value="NUDIX_hydrolase_CS"/>
</dbReference>
<evidence type="ECO:0000256" key="3">
    <source>
        <dbReference type="RuleBase" id="RU003476"/>
    </source>
</evidence>
<dbReference type="InterPro" id="IPR020476">
    <property type="entry name" value="Nudix_hydrolase"/>
</dbReference>
<sequence>MREETVTVKIDHPLGSTDEDNPSIVYPINCGYVERDYDIGQNGELSRQKAYVLGVDVPLDEFTGVLTAVARRKDDANSVWIVVPENIHYTRQQLEEMIYFSEQYYDSFVEVIDDEIWDGYDSDEHIIGLDVKRSQAKSLPEGVYHVVVMVYTITKDEGKILVTQRSRNKTYPLKWEVTGGSILKGETAREGACRELLEETGIEVSADSLIPLYEFSDARKHVIYHSYINLIDSEIKVKLQIGETMDYKFIPYEEFTEMVESERFVPSEQKRYSRFKDIIDKKIREYI</sequence>
<accession>A0A1H5UEK1</accession>
<gene>
    <name evidence="5" type="ORF">SAMN05216537_10747</name>
</gene>
<keyword evidence="2 3" id="KW-0378">Hydrolase</keyword>
<dbReference type="Proteomes" id="UP000236726">
    <property type="component" value="Unassembled WGS sequence"/>
</dbReference>
<organism evidence="5 6">
    <name type="scientific">Lachnospira multipara</name>
    <dbReference type="NCBI Taxonomy" id="28051"/>
    <lineage>
        <taxon>Bacteria</taxon>
        <taxon>Bacillati</taxon>
        <taxon>Bacillota</taxon>
        <taxon>Clostridia</taxon>
        <taxon>Lachnospirales</taxon>
        <taxon>Lachnospiraceae</taxon>
        <taxon>Lachnospira</taxon>
    </lineage>
</organism>
<reference evidence="5 6" key="1">
    <citation type="submission" date="2016-10" db="EMBL/GenBank/DDBJ databases">
        <authorList>
            <person name="de Groot N.N."/>
        </authorList>
    </citation>
    <scope>NUCLEOTIDE SEQUENCE [LARGE SCALE GENOMIC DNA]</scope>
    <source>
        <strain evidence="5 6">D15d</strain>
    </source>
</reference>
<dbReference type="InterPro" id="IPR015797">
    <property type="entry name" value="NUDIX_hydrolase-like_dom_sf"/>
</dbReference>
<dbReference type="AlphaFoldDB" id="A0A1H5UEK1"/>
<evidence type="ECO:0000313" key="5">
    <source>
        <dbReference type="EMBL" id="SEF73505.1"/>
    </source>
</evidence>
<feature type="domain" description="Nudix hydrolase" evidence="4">
    <location>
        <begin position="143"/>
        <end position="272"/>
    </location>
</feature>
<name>A0A1H5UEK1_9FIRM</name>
<dbReference type="CDD" id="cd04693">
    <property type="entry name" value="NUDIX_Hydrolase"/>
    <property type="match status" value="1"/>
</dbReference>
<comment type="similarity">
    <text evidence="1 3">Belongs to the Nudix hydrolase family.</text>
</comment>
<proteinExistence type="inferred from homology"/>
<dbReference type="EMBL" id="FNUL01000007">
    <property type="protein sequence ID" value="SEF73505.1"/>
    <property type="molecule type" value="Genomic_DNA"/>
</dbReference>
<dbReference type="Pfam" id="PF00293">
    <property type="entry name" value="NUDIX"/>
    <property type="match status" value="1"/>
</dbReference>
<dbReference type="GO" id="GO:0016787">
    <property type="term" value="F:hydrolase activity"/>
    <property type="evidence" value="ECO:0007669"/>
    <property type="project" value="UniProtKB-KW"/>
</dbReference>
<dbReference type="Gene3D" id="3.90.79.10">
    <property type="entry name" value="Nucleoside Triphosphate Pyrophosphohydrolase"/>
    <property type="match status" value="1"/>
</dbReference>
<dbReference type="STRING" id="1410661.GCA_000702205_01900"/>
<dbReference type="RefSeq" id="WP_103952722.1">
    <property type="nucleotide sequence ID" value="NZ_FNUL01000007.1"/>
</dbReference>
<dbReference type="PANTHER" id="PTHR43736:SF1">
    <property type="entry name" value="DIHYDRONEOPTERIN TRIPHOSPHATE DIPHOSPHATASE"/>
    <property type="match status" value="1"/>
</dbReference>
<evidence type="ECO:0000313" key="6">
    <source>
        <dbReference type="Proteomes" id="UP000236726"/>
    </source>
</evidence>
<keyword evidence="6" id="KW-1185">Reference proteome</keyword>
<dbReference type="PRINTS" id="PR00502">
    <property type="entry name" value="NUDIXFAMILY"/>
</dbReference>
<evidence type="ECO:0000256" key="1">
    <source>
        <dbReference type="ARBA" id="ARBA00005582"/>
    </source>
</evidence>
<dbReference type="SUPFAM" id="SSF55811">
    <property type="entry name" value="Nudix"/>
    <property type="match status" value="1"/>
</dbReference>
<dbReference type="PANTHER" id="PTHR43736">
    <property type="entry name" value="ADP-RIBOSE PYROPHOSPHATASE"/>
    <property type="match status" value="1"/>
</dbReference>
<evidence type="ECO:0000259" key="4">
    <source>
        <dbReference type="PROSITE" id="PS51462"/>
    </source>
</evidence>
<dbReference type="InterPro" id="IPR000086">
    <property type="entry name" value="NUDIX_hydrolase_dom"/>
</dbReference>
<dbReference type="PROSITE" id="PS51462">
    <property type="entry name" value="NUDIX"/>
    <property type="match status" value="1"/>
</dbReference>
<dbReference type="PROSITE" id="PS00893">
    <property type="entry name" value="NUDIX_BOX"/>
    <property type="match status" value="1"/>
</dbReference>
<protein>
    <submittedName>
        <fullName evidence="5">Mutator mutT protein</fullName>
    </submittedName>
</protein>
<evidence type="ECO:0000256" key="2">
    <source>
        <dbReference type="ARBA" id="ARBA00022801"/>
    </source>
</evidence>